<dbReference type="InterPro" id="IPR008271">
    <property type="entry name" value="Ser/Thr_kinase_AS"/>
</dbReference>
<dbReference type="GO" id="GO:0009893">
    <property type="term" value="P:positive regulation of metabolic process"/>
    <property type="evidence" value="ECO:0007669"/>
    <property type="project" value="UniProtKB-ARBA"/>
</dbReference>
<dbReference type="SMART" id="SM00220">
    <property type="entry name" value="S_TKc"/>
    <property type="match status" value="1"/>
</dbReference>
<dbReference type="PANTHER" id="PTHR11042">
    <property type="entry name" value="EUKARYOTIC TRANSLATION INITIATION FACTOR 2-ALPHA KINASE EIF2-ALPHA KINASE -RELATED"/>
    <property type="match status" value="1"/>
</dbReference>
<dbReference type="SUPFAM" id="SSF54495">
    <property type="entry name" value="UBC-like"/>
    <property type="match status" value="1"/>
</dbReference>
<dbReference type="InterPro" id="IPR050339">
    <property type="entry name" value="CC_SR_Kinase"/>
</dbReference>
<keyword evidence="5 15" id="KW-0418">Kinase</keyword>
<dbReference type="GO" id="GO:0005634">
    <property type="term" value="C:nucleus"/>
    <property type="evidence" value="ECO:0007669"/>
    <property type="project" value="TreeGrafter"/>
</dbReference>
<evidence type="ECO:0000256" key="5">
    <source>
        <dbReference type="ARBA" id="ARBA00022777"/>
    </source>
</evidence>
<dbReference type="Gene3D" id="3.30.930.10">
    <property type="entry name" value="Bira Bifunctional Protein, Domain 2"/>
    <property type="match status" value="1"/>
</dbReference>
<dbReference type="InterPro" id="IPR000719">
    <property type="entry name" value="Prot_kinase_dom"/>
</dbReference>
<feature type="domain" description="RWD" evidence="13">
    <location>
        <begin position="17"/>
        <end position="126"/>
    </location>
</feature>
<dbReference type="SMART" id="SM00591">
    <property type="entry name" value="RWD"/>
    <property type="match status" value="1"/>
</dbReference>
<dbReference type="Proteomes" id="UP000515154">
    <property type="component" value="Linkage group LG20"/>
</dbReference>
<keyword evidence="3" id="KW-0808">Transferase</keyword>
<dbReference type="FunFam" id="3.10.110.10:FF:000050">
    <property type="entry name" value="eIF-2-alpha kinase GCN2"/>
    <property type="match status" value="1"/>
</dbReference>
<feature type="binding site" evidence="10">
    <location>
        <position position="282"/>
    </location>
    <ligand>
        <name>ATP</name>
        <dbReference type="ChEBI" id="CHEBI:30616"/>
    </ligand>
</feature>
<dbReference type="Gene3D" id="1.10.510.10">
    <property type="entry name" value="Transferase(Phosphotransferase) domain 1"/>
    <property type="match status" value="1"/>
</dbReference>
<dbReference type="GO" id="GO:1990625">
    <property type="term" value="P:negative regulation of cytoplasmic translational initiation in response to stress"/>
    <property type="evidence" value="ECO:0007669"/>
    <property type="project" value="TreeGrafter"/>
</dbReference>
<name>A0A7E6FKP1_9MOLL</name>
<organism evidence="14 15">
    <name type="scientific">Octopus sinensis</name>
    <name type="common">East Asian common octopus</name>
    <dbReference type="NCBI Taxonomy" id="2607531"/>
    <lineage>
        <taxon>Eukaryota</taxon>
        <taxon>Metazoa</taxon>
        <taxon>Spiralia</taxon>
        <taxon>Lophotrochozoa</taxon>
        <taxon>Mollusca</taxon>
        <taxon>Cephalopoda</taxon>
        <taxon>Coleoidea</taxon>
        <taxon>Octopodiformes</taxon>
        <taxon>Octopoda</taxon>
        <taxon>Incirrata</taxon>
        <taxon>Octopodidae</taxon>
        <taxon>Octopus</taxon>
    </lineage>
</organism>
<evidence type="ECO:0000256" key="10">
    <source>
        <dbReference type="PROSITE-ProRule" id="PRU10141"/>
    </source>
</evidence>
<feature type="domain" description="Protein kinase" evidence="12">
    <location>
        <begin position="253"/>
        <end position="581"/>
    </location>
</feature>
<evidence type="ECO:0000256" key="2">
    <source>
        <dbReference type="ARBA" id="ARBA00022527"/>
    </source>
</evidence>
<dbReference type="PROSITE" id="PS50011">
    <property type="entry name" value="PROTEIN_KINASE_DOM"/>
    <property type="match status" value="1"/>
</dbReference>
<dbReference type="AlphaFoldDB" id="A0A7E6FKP1"/>
<keyword evidence="14" id="KW-1185">Reference proteome</keyword>
<dbReference type="InterPro" id="IPR017441">
    <property type="entry name" value="Protein_kinase_ATP_BS"/>
</dbReference>
<protein>
    <recommendedName>
        <fullName evidence="1">non-specific serine/threonine protein kinase</fullName>
        <ecNumber evidence="1">2.7.11.1</ecNumber>
    </recommendedName>
</protein>
<comment type="catalytic activity">
    <reaction evidence="9">
        <text>L-seryl-[protein] + ATP = O-phospho-L-seryl-[protein] + ADP + H(+)</text>
        <dbReference type="Rhea" id="RHEA:17989"/>
        <dbReference type="Rhea" id="RHEA-COMP:9863"/>
        <dbReference type="Rhea" id="RHEA-COMP:11604"/>
        <dbReference type="ChEBI" id="CHEBI:15378"/>
        <dbReference type="ChEBI" id="CHEBI:29999"/>
        <dbReference type="ChEBI" id="CHEBI:30616"/>
        <dbReference type="ChEBI" id="CHEBI:83421"/>
        <dbReference type="ChEBI" id="CHEBI:456216"/>
        <dbReference type="EC" id="2.7.11.1"/>
    </reaction>
</comment>
<feature type="region of interest" description="Disordered" evidence="11">
    <location>
        <begin position="1052"/>
        <end position="1083"/>
    </location>
</feature>
<dbReference type="KEGG" id="osn:115222510"/>
<dbReference type="RefSeq" id="XP_036367432.1">
    <property type="nucleotide sequence ID" value="XM_036511539.1"/>
</dbReference>
<dbReference type="InterPro" id="IPR041715">
    <property type="entry name" value="HisRS-like_core"/>
</dbReference>
<comment type="catalytic activity">
    <reaction evidence="8">
        <text>L-threonyl-[protein] + ATP = O-phospho-L-threonyl-[protein] + ADP + H(+)</text>
        <dbReference type="Rhea" id="RHEA:46608"/>
        <dbReference type="Rhea" id="RHEA-COMP:11060"/>
        <dbReference type="Rhea" id="RHEA-COMP:11605"/>
        <dbReference type="ChEBI" id="CHEBI:15378"/>
        <dbReference type="ChEBI" id="CHEBI:30013"/>
        <dbReference type="ChEBI" id="CHEBI:30616"/>
        <dbReference type="ChEBI" id="CHEBI:61977"/>
        <dbReference type="ChEBI" id="CHEBI:456216"/>
        <dbReference type="EC" id="2.7.11.1"/>
    </reaction>
</comment>
<dbReference type="Pfam" id="PF13393">
    <property type="entry name" value="tRNA-synt_His"/>
    <property type="match status" value="1"/>
</dbReference>
<reference evidence="15" key="1">
    <citation type="submission" date="2025-08" db="UniProtKB">
        <authorList>
            <consortium name="RefSeq"/>
        </authorList>
    </citation>
    <scope>IDENTIFICATION</scope>
</reference>
<dbReference type="PANTHER" id="PTHR11042:SF136">
    <property type="entry name" value="EIF-2-ALPHA KINASE GCN2"/>
    <property type="match status" value="1"/>
</dbReference>
<evidence type="ECO:0000256" key="9">
    <source>
        <dbReference type="ARBA" id="ARBA00048679"/>
    </source>
</evidence>
<dbReference type="GO" id="GO:0004694">
    <property type="term" value="F:eukaryotic translation initiation factor 2alpha kinase activity"/>
    <property type="evidence" value="ECO:0007669"/>
    <property type="project" value="TreeGrafter"/>
</dbReference>
<evidence type="ECO:0000256" key="4">
    <source>
        <dbReference type="ARBA" id="ARBA00022741"/>
    </source>
</evidence>
<dbReference type="PROSITE" id="PS00108">
    <property type="entry name" value="PROTEIN_KINASE_ST"/>
    <property type="match status" value="1"/>
</dbReference>
<evidence type="ECO:0000313" key="14">
    <source>
        <dbReference type="Proteomes" id="UP000515154"/>
    </source>
</evidence>
<evidence type="ECO:0000259" key="12">
    <source>
        <dbReference type="PROSITE" id="PS50011"/>
    </source>
</evidence>
<dbReference type="PROSITE" id="PS50908">
    <property type="entry name" value="RWD"/>
    <property type="match status" value="1"/>
</dbReference>
<dbReference type="Pfam" id="PF05773">
    <property type="entry name" value="RWD"/>
    <property type="match status" value="1"/>
</dbReference>
<evidence type="ECO:0000256" key="11">
    <source>
        <dbReference type="SAM" id="MobiDB-lite"/>
    </source>
</evidence>
<dbReference type="SUPFAM" id="SSF55681">
    <property type="entry name" value="Class II aaRS and biotin synthetases"/>
    <property type="match status" value="1"/>
</dbReference>
<dbReference type="InterPro" id="IPR016135">
    <property type="entry name" value="UBQ-conjugating_enzyme/RWD"/>
</dbReference>
<dbReference type="InterPro" id="IPR045864">
    <property type="entry name" value="aa-tRNA-synth_II/BPL/LPL"/>
</dbReference>
<evidence type="ECO:0000256" key="6">
    <source>
        <dbReference type="ARBA" id="ARBA00022840"/>
    </source>
</evidence>
<keyword evidence="6 10" id="KW-0067">ATP-binding</keyword>
<evidence type="ECO:0000256" key="3">
    <source>
        <dbReference type="ARBA" id="ARBA00022679"/>
    </source>
</evidence>
<proteinExistence type="inferred from homology"/>
<dbReference type="InterPro" id="IPR011009">
    <property type="entry name" value="Kinase-like_dom_sf"/>
</dbReference>
<evidence type="ECO:0000256" key="7">
    <source>
        <dbReference type="ARBA" id="ARBA00037982"/>
    </source>
</evidence>
<evidence type="ECO:0000256" key="8">
    <source>
        <dbReference type="ARBA" id="ARBA00047899"/>
    </source>
</evidence>
<dbReference type="InterPro" id="IPR006575">
    <property type="entry name" value="RWD_dom"/>
</dbReference>
<dbReference type="CDD" id="cd14046">
    <property type="entry name" value="STKc_EIF2AK4_GCN2_rpt2"/>
    <property type="match status" value="1"/>
</dbReference>
<evidence type="ECO:0000259" key="13">
    <source>
        <dbReference type="PROSITE" id="PS50908"/>
    </source>
</evidence>
<gene>
    <name evidence="15" type="primary">LOC115222510</name>
</gene>
<dbReference type="Gene3D" id="3.30.200.20">
    <property type="entry name" value="Phosphorylase Kinase, domain 1"/>
    <property type="match status" value="1"/>
</dbReference>
<dbReference type="GO" id="GO:0005524">
    <property type="term" value="F:ATP binding"/>
    <property type="evidence" value="ECO:0007669"/>
    <property type="project" value="UniProtKB-UniRule"/>
</dbReference>
<evidence type="ECO:0000256" key="1">
    <source>
        <dbReference type="ARBA" id="ARBA00012513"/>
    </source>
</evidence>
<dbReference type="GO" id="GO:0005829">
    <property type="term" value="C:cytosol"/>
    <property type="evidence" value="ECO:0007669"/>
    <property type="project" value="TreeGrafter"/>
</dbReference>
<dbReference type="Pfam" id="PF00069">
    <property type="entry name" value="Pkinase"/>
    <property type="match status" value="2"/>
</dbReference>
<dbReference type="EC" id="2.7.11.1" evidence="1"/>
<accession>A0A7E6FKP1</accession>
<dbReference type="CDD" id="cd23823">
    <property type="entry name" value="RWD_GCN2"/>
    <property type="match status" value="1"/>
</dbReference>
<comment type="similarity">
    <text evidence="7">Belongs to the protein kinase superfamily. Ser/Thr protein kinase family. GCN2 subfamily.</text>
</comment>
<keyword evidence="4 10" id="KW-0547">Nucleotide-binding</keyword>
<dbReference type="SUPFAM" id="SSF56112">
    <property type="entry name" value="Protein kinase-like (PK-like)"/>
    <property type="match status" value="1"/>
</dbReference>
<dbReference type="PROSITE" id="PS00107">
    <property type="entry name" value="PROTEIN_KINASE_ATP"/>
    <property type="match status" value="1"/>
</dbReference>
<sequence>MSSGINDVDGNLEKQLDEVKALQAIYAEDFQLLEKETSWFPHFKLSLRPERDNDDWCEHVRVHMIIQYNEGYPYRIPKIELENVKGISLEKIETLKNDLVQLAKTKVGEVMVLNLALHLQDSLRQFNTKKPKSFHEEMLWNQQIQQKFKDSEEQKKLANNRLQEEKFNKILEDKVRKRKNYIRKQINEVPESLTRTESLEIDKSIQSGEVKIKEDIKNKYHFLEDSDSQDEEKIELRKQYRWALNTQRFQNEFEVIEFLGQGGFGNVIKVKNKMDTRHYAIKIIHSNVKHFKNITTEVKLLSRLNHENIVRYYNSWMEVYQTSSEGSIASSESEEIYDDEEKSYDLSDVYFEKSDGQEENEDDNDEDDNEELIFEDEARFLYIQMEYCEKKTLRLYIDKNPNKNIDEIWRLFREIVDALVYIHGQGIIHRDLKPGNIFLDSQDQIKIGDFGLATTRRAKDLQDKSGICMPDSIQSLGFTGSLTLNIGTSYYISPELKTERGKYDQKVDIYSLGIIFFEMNYPPFQTLSERHEILTNLNNANVIFPDDFDENLVTQKTIIKKLLNHDPEVRLTSKELIHEFLQRLTIEDTKFNTVVESATANPLSKTFKYIVKSLFDQKYDEVCDVMYEDEGNRLNKFYNQKNILLQSKVQEILVSLFRLHGMVRIQTPLLMPQNKVHELSSDSPMTVMDQQGQLLCLPNNLRVPFARYVKRKRIQNLKCYNIDRVFHVKLPGLQPKEVIECSVDIVTPSKESSFPEGELLYILENVINKFPILYEKNCTFIVNHALLLRSFLLHCNIEEEQHIEFFKMVERQGDNKKSMRNILKSFHVADHNIDFSLKLLNKEEPLENIRKSLEFLLKSSRKISDLAYRGIDQLEKVLQYCEMFGITSTLKFQLGCLQKAYHFSGIFFQMKLKYYKEAPNGKKRFIQHTIASGGNYAQLVQKFKSSSQTANLPTIQPNVVGALIAFDVLVHILYEEKYEIPNKSDYLICSMEEKVNPKQRFQRALKYWDKNISGTLLYETQESWEKIKKICENEVISQAVVMKDSSVKTYDMFDNSQGKSQRKKKQTKGDGFSENPIENDPAAKSNDFHFKFVHINHKKVHGNSKIETAICSKLEGSLKWAPLNGSTIQVIAADLSKEVLDEIVFTNNLSCDRKNSSAKNCKSKDKQLTREVNESIKKLKNDNCGDCIILYSKQSDTYIIL</sequence>
<dbReference type="Gene3D" id="3.10.110.10">
    <property type="entry name" value="Ubiquitin Conjugating Enzyme"/>
    <property type="match status" value="1"/>
</dbReference>
<evidence type="ECO:0000313" key="15">
    <source>
        <dbReference type="RefSeq" id="XP_036367432.1"/>
    </source>
</evidence>
<keyword evidence="2" id="KW-0723">Serine/threonine-protein kinase</keyword>